<protein>
    <recommendedName>
        <fullName evidence="3">DUF4136 domain-containing protein</fullName>
    </recommendedName>
</protein>
<feature type="chain" id="PRO_5026830271" description="DUF4136 domain-containing protein" evidence="1">
    <location>
        <begin position="19"/>
        <end position="152"/>
    </location>
</feature>
<dbReference type="AlphaFoldDB" id="A0A6N2SY53"/>
<dbReference type="EMBL" id="CACRTC010000017">
    <property type="protein sequence ID" value="VYS97478.1"/>
    <property type="molecule type" value="Genomic_DNA"/>
</dbReference>
<sequence>MMKKYIFLFSMFLSMVLASCTVSKSVISQGTDLAKYKYVTVIDNDTYRMPPELVQYQIQLYDAVGQSGLTMVSQYRMGDLTQEEQSALLIAKFGVSARQEETVVTVNFIDFNTDRPLVSCQGAYTTLGFSANADIKGALRRVGEQISKTFNR</sequence>
<evidence type="ECO:0000313" key="2">
    <source>
        <dbReference type="EMBL" id="VYS97478.1"/>
    </source>
</evidence>
<dbReference type="RefSeq" id="WP_242385226.1">
    <property type="nucleotide sequence ID" value="NZ_CACRTC010000017.1"/>
</dbReference>
<keyword evidence="1" id="KW-0732">Signal</keyword>
<gene>
    <name evidence="2" type="ORF">BULFYP32_01351</name>
</gene>
<evidence type="ECO:0000256" key="1">
    <source>
        <dbReference type="SAM" id="SignalP"/>
    </source>
</evidence>
<feature type="signal peptide" evidence="1">
    <location>
        <begin position="1"/>
        <end position="18"/>
    </location>
</feature>
<name>A0A6N2SY53_BACUN</name>
<proteinExistence type="predicted"/>
<accession>A0A6N2SY53</accession>
<organism evidence="2">
    <name type="scientific">Bacteroides uniformis</name>
    <dbReference type="NCBI Taxonomy" id="820"/>
    <lineage>
        <taxon>Bacteria</taxon>
        <taxon>Pseudomonadati</taxon>
        <taxon>Bacteroidota</taxon>
        <taxon>Bacteroidia</taxon>
        <taxon>Bacteroidales</taxon>
        <taxon>Bacteroidaceae</taxon>
        <taxon>Bacteroides</taxon>
    </lineage>
</organism>
<reference evidence="2" key="1">
    <citation type="submission" date="2019-11" db="EMBL/GenBank/DDBJ databases">
        <authorList>
            <person name="Feng L."/>
        </authorList>
    </citation>
    <scope>NUCLEOTIDE SEQUENCE</scope>
    <source>
        <strain evidence="2">BuniformisLFYP32</strain>
    </source>
</reference>
<evidence type="ECO:0008006" key="3">
    <source>
        <dbReference type="Google" id="ProtNLM"/>
    </source>
</evidence>
<dbReference type="PROSITE" id="PS51257">
    <property type="entry name" value="PROKAR_LIPOPROTEIN"/>
    <property type="match status" value="1"/>
</dbReference>